<dbReference type="InterPro" id="IPR029068">
    <property type="entry name" value="Glyas_Bleomycin-R_OHBP_Dase"/>
</dbReference>
<reference evidence="2 3" key="1">
    <citation type="submission" date="2016-01" db="EMBL/GenBank/DDBJ databases">
        <title>The draft genome sequence of Aquimarina sp. RZW4-3-2.</title>
        <authorList>
            <person name="Wang Y."/>
        </authorList>
    </citation>
    <scope>NUCLEOTIDE SEQUENCE [LARGE SCALE GENOMIC DNA]</scope>
    <source>
        <strain evidence="2 3">RZW4-3-2</strain>
    </source>
</reference>
<name>A0A162YWX7_9FLAO</name>
<dbReference type="Proteomes" id="UP000076715">
    <property type="component" value="Unassembled WGS sequence"/>
</dbReference>
<dbReference type="STRING" id="1642818.AWE51_12800"/>
<dbReference type="OrthoDB" id="9111355at2"/>
<dbReference type="SUPFAM" id="SSF54593">
    <property type="entry name" value="Glyoxalase/Bleomycin resistance protein/Dihydroxybiphenyl dioxygenase"/>
    <property type="match status" value="1"/>
</dbReference>
<dbReference type="Gene3D" id="3.10.180.10">
    <property type="entry name" value="2,3-Dihydroxybiphenyl 1,2-Dioxygenase, domain 1"/>
    <property type="match status" value="1"/>
</dbReference>
<dbReference type="PANTHER" id="PTHR40265:SF1">
    <property type="entry name" value="GLYOXALASE-LIKE DOMAIN-CONTAINING PROTEIN"/>
    <property type="match status" value="1"/>
</dbReference>
<gene>
    <name evidence="2" type="ORF">AWE51_12800</name>
</gene>
<dbReference type="AlphaFoldDB" id="A0A162YWX7"/>
<keyword evidence="3" id="KW-1185">Reference proteome</keyword>
<evidence type="ECO:0000259" key="1">
    <source>
        <dbReference type="Pfam" id="PF13468"/>
    </source>
</evidence>
<dbReference type="EMBL" id="LQRT01000035">
    <property type="protein sequence ID" value="KZS39412.1"/>
    <property type="molecule type" value="Genomic_DNA"/>
</dbReference>
<organism evidence="2 3">
    <name type="scientific">Aquimarina aggregata</name>
    <dbReference type="NCBI Taxonomy" id="1642818"/>
    <lineage>
        <taxon>Bacteria</taxon>
        <taxon>Pseudomonadati</taxon>
        <taxon>Bacteroidota</taxon>
        <taxon>Flavobacteriia</taxon>
        <taxon>Flavobacteriales</taxon>
        <taxon>Flavobacteriaceae</taxon>
        <taxon>Aquimarina</taxon>
    </lineage>
</organism>
<dbReference type="PANTHER" id="PTHR40265">
    <property type="entry name" value="BLL2707 PROTEIN"/>
    <property type="match status" value="1"/>
</dbReference>
<proteinExistence type="predicted"/>
<accession>A0A162YWX7</accession>
<evidence type="ECO:0000313" key="3">
    <source>
        <dbReference type="Proteomes" id="UP000076715"/>
    </source>
</evidence>
<feature type="domain" description="Glyoxalase-like" evidence="1">
    <location>
        <begin position="5"/>
        <end position="182"/>
    </location>
</feature>
<protein>
    <recommendedName>
        <fullName evidence="1">Glyoxalase-like domain-containing protein</fullName>
    </recommendedName>
</protein>
<comment type="caution">
    <text evidence="2">The sequence shown here is derived from an EMBL/GenBank/DDBJ whole genome shotgun (WGS) entry which is preliminary data.</text>
</comment>
<sequence>MKRVIDHIVYAVHNLEETVLEFEKKLGVRPIFGGYHRSQGTKNALINLNNESYLELLSVDHTNTIISSPRWMGVDVLSKNQITRIALKSNTLENDQAVLKKHDATMGKISGGSRNTTNGSVLQWRLIMPLSTPEVELAPFMIDWSKSQAHPSTSLPDMGCTLIELYATHPRPEQIRHLYETLDFKIEIKESQKISLNMVLNTPNGNITL</sequence>
<evidence type="ECO:0000313" key="2">
    <source>
        <dbReference type="EMBL" id="KZS39412.1"/>
    </source>
</evidence>
<dbReference type="Pfam" id="PF13468">
    <property type="entry name" value="Glyoxalase_3"/>
    <property type="match status" value="1"/>
</dbReference>
<dbReference type="InterPro" id="IPR025870">
    <property type="entry name" value="Glyoxalase-like_dom"/>
</dbReference>